<name>A0A179EZ52_PURLI</name>
<feature type="compositionally biased region" description="Acidic residues" evidence="1">
    <location>
        <begin position="81"/>
        <end position="111"/>
    </location>
</feature>
<organism evidence="2 3">
    <name type="scientific">Purpureocillium lilacinum</name>
    <name type="common">Paecilomyces lilacinus</name>
    <dbReference type="NCBI Taxonomy" id="33203"/>
    <lineage>
        <taxon>Eukaryota</taxon>
        <taxon>Fungi</taxon>
        <taxon>Dikarya</taxon>
        <taxon>Ascomycota</taxon>
        <taxon>Pezizomycotina</taxon>
        <taxon>Sordariomycetes</taxon>
        <taxon>Hypocreomycetidae</taxon>
        <taxon>Hypocreales</taxon>
        <taxon>Ophiocordycipitaceae</taxon>
        <taxon>Purpureocillium</taxon>
    </lineage>
</organism>
<protein>
    <submittedName>
        <fullName evidence="2">Telomere-associated RecQ helicase</fullName>
    </submittedName>
</protein>
<feature type="compositionally biased region" description="Basic and acidic residues" evidence="1">
    <location>
        <begin position="46"/>
        <end position="56"/>
    </location>
</feature>
<dbReference type="AlphaFoldDB" id="A0A179EZ52"/>
<accession>A0A179EZ52</accession>
<feature type="region of interest" description="Disordered" evidence="1">
    <location>
        <begin position="46"/>
        <end position="150"/>
    </location>
</feature>
<comment type="caution">
    <text evidence="2">The sequence shown here is derived from an EMBL/GenBank/DDBJ whole genome shotgun (WGS) entry which is preliminary data.</text>
</comment>
<feature type="compositionally biased region" description="Basic and acidic residues" evidence="1">
    <location>
        <begin position="63"/>
        <end position="75"/>
    </location>
</feature>
<feature type="compositionally biased region" description="Acidic residues" evidence="1">
    <location>
        <begin position="133"/>
        <end position="149"/>
    </location>
</feature>
<evidence type="ECO:0000313" key="3">
    <source>
        <dbReference type="Proteomes" id="UP000078340"/>
    </source>
</evidence>
<sequence length="857" mass="97420">MAFRAYRMAPDVRQRATGIRLKKKHMSYTESIWSDTAVVLLVQREESLRRKGPCRDAEEEERSDQRGAGEPEEGHFAISDSDVDDEPDEADETDETDGASDTDESDEDDDRDADRRDDVGMKTHFDASRWSSSDEESSPEDEASADEEPPDRVLELLLGLCLSLGTQPLMDGKPNSTVLVYFSGILGLKPQSQTFVPARSYTTHLSVLIYNLRLLFLENALPLRSYPLLGISRRPRTNQLERLEPIRKRYMVMGSQSPFEELVSLRNFGRVMARSDTPPFLLRWSDDGQSVSLDGEVDVTMAKFRRLCDHFISEAETLCSELMFRWEPPVDLSLVKDDMTNDENGFSFVSHPRNNLQRAYLQLCERACSSHLSKLYREGGWNWPAIFRYFRREDAFRAALLGCLDATGGQKPRCSELLSLYCVNGEFGPRGVYVYNRAMVYVVRHHKAKRNTNREFIVARFLPAQVGHLLYKYLVYIRPFVDMLHREGREGLWTGGTGSPLLFRLEAALGSKPWPTGRLTTVLKRATSKVFGVSINSRQFRQLCIGITEKHISDASTDEVKNHWRAIRDAVNGPDGLCGNKESVRMTIAALCAWDGRILGKVLARVASDRDGINLDCEHAARQWFERQNSLGSRWIPQILVVFGVLVSAFDFLKSQRGRRRRDSRERDLDSDLASKDSINDTATRWGTKEEATDWAKAVDWWKDKCAHCVGRGWKGQQVSHSLRSCESGGKQHLRKELGEAIFQEGFRALGGCPDYAMPRDFCNAWMRRAGGGWENCHGTKCQYGRLIYDTIIGLFYSKTIKFRNQLIESMMDDGIEDLDDEGVAAWLGTAVTVEDIEGSEILRQLKAWTDMVQESY</sequence>
<dbReference type="EMBL" id="LSBI01000062">
    <property type="protein sequence ID" value="OAQ58466.1"/>
    <property type="molecule type" value="Genomic_DNA"/>
</dbReference>
<feature type="compositionally biased region" description="Basic and acidic residues" evidence="1">
    <location>
        <begin position="112"/>
        <end position="127"/>
    </location>
</feature>
<gene>
    <name evidence="2" type="ORF">VFPFJ_11650</name>
</gene>
<proteinExistence type="predicted"/>
<evidence type="ECO:0000256" key="1">
    <source>
        <dbReference type="SAM" id="MobiDB-lite"/>
    </source>
</evidence>
<reference evidence="2 3" key="1">
    <citation type="submission" date="2016-02" db="EMBL/GenBank/DDBJ databases">
        <title>Biosynthesis of antibiotic leucinostatins and their inhibition on Phytophthora in bio-control Purpureocillium lilacinum.</title>
        <authorList>
            <person name="Wang G."/>
            <person name="Liu Z."/>
            <person name="Lin R."/>
            <person name="Li E."/>
            <person name="Mao Z."/>
            <person name="Ling J."/>
            <person name="Yin W."/>
            <person name="Xie B."/>
        </authorList>
    </citation>
    <scope>NUCLEOTIDE SEQUENCE [LARGE SCALE GENOMIC DNA]</scope>
    <source>
        <strain evidence="2">PLFJ-1</strain>
    </source>
</reference>
<dbReference type="Proteomes" id="UP000078340">
    <property type="component" value="Unassembled WGS sequence"/>
</dbReference>
<evidence type="ECO:0000313" key="2">
    <source>
        <dbReference type="EMBL" id="OAQ58466.1"/>
    </source>
</evidence>